<evidence type="ECO:0000313" key="3">
    <source>
        <dbReference type="Proteomes" id="UP001369815"/>
    </source>
</evidence>
<gene>
    <name evidence="2" type="ORF">Daesc_003760</name>
</gene>
<name>A0AAX6MMD3_9PEZI</name>
<proteinExistence type="predicted"/>
<organism evidence="2 3">
    <name type="scientific">Daldinia eschscholtzii</name>
    <dbReference type="NCBI Taxonomy" id="292717"/>
    <lineage>
        <taxon>Eukaryota</taxon>
        <taxon>Fungi</taxon>
        <taxon>Dikarya</taxon>
        <taxon>Ascomycota</taxon>
        <taxon>Pezizomycotina</taxon>
        <taxon>Sordariomycetes</taxon>
        <taxon>Xylariomycetidae</taxon>
        <taxon>Xylariales</taxon>
        <taxon>Hypoxylaceae</taxon>
        <taxon>Daldinia</taxon>
    </lineage>
</organism>
<feature type="region of interest" description="Disordered" evidence="1">
    <location>
        <begin position="1269"/>
        <end position="1302"/>
    </location>
</feature>
<keyword evidence="3" id="KW-1185">Reference proteome</keyword>
<evidence type="ECO:0000313" key="2">
    <source>
        <dbReference type="EMBL" id="KAK6953798.1"/>
    </source>
</evidence>
<protein>
    <submittedName>
        <fullName evidence="2">Uncharacterized protein</fullName>
    </submittedName>
</protein>
<sequence length="1302" mass="148416">MADESGFFTSKTARGANPPVLKPGETIQGVAKAWLQSYRNKLPSGHAWDWQPFFEALVEGNIAVNGVSVVFPPDEGDQMGGGSEERQRDSQVAPVGKVPKPPGSGSWNYTWYIPEWSHPDFDPEFIVSYTKGFRALGSRDPVARLHPALRPQDVIRLPTEWAKRFGIYPGELGGRSRLSPTLAATRDPWEDYANQLNLLSDDARKQLSEETRNAAARAGKATPPEGYVDKDALENLMNAEQRMTGEQLRAKMTSYLSNDYVPVNLQVQPPTTLEEFVDDLRTNYPHILEAHRTYFQKALDDQDYQRVMFHDMTSDEMVYNNIYTQSNDVECDLTGPIHFLFQRDRWKNTSAKGAERFDPRLLYNLNGERAEWDMNTNDALWDAVQPALQLLTRLLDSDHPGLQDLMDLRTRYKIPLDVTSDRENPRTPTLIGYRPYSEMKLDLENSWQEIIDLSAMGYDFVGNTWRVLAQCLTLEISSAWFDPMEVDDANAVDGVRETSTLTYGVTQPSGRGRDARIQIWVAAELIWPLLMPQYSESEKLTASFLVASTLMHEFAHAVNCAHFMLATDPYFMIVPGQDPMVAMLLSQLSNNLWDMEIEGGDHFWEGLGMAEFGFDLEKSVWGFLTNTMMGGAFIKPSRQIATLPIVGEANPWPIAKHPPPQGYDYSGPLLEVEYPTENYCHPIPIDYMAQFFRQSFWTNVYPVWGPEALKLSPRDRLLKTSMEPSWVNGTMGEQVYGQSEWWFISFVYRTLTRNNHLVLGEYLKRKAWNVIMPNIYSLRWEYDSRHWDVKAIMPLNDQIKKLNDVAENGFEINRILSLDNHGKLHAYINRNNRNILGAVDTRVMPFAQWVQRVDNDWDRYFSEGGLIMREVSAAYRAFMRDISYLQRMVLDFLSMNYHARAFIYTNNGAADPGPVGVMYRHIEEAASWNQHFVLTLNILSNLSGAHQAVQHTWLSWETRFRSCHLAYQDLQEMLGNPDLWDPDDMSWKRRFATVPSSYWKNRIDRLRVLAHKVYVQLDPRIRHVFDECEIIMERAYRHNQLPTPFKDSEQTIDSLQQNISVTNLGRPPPQPDRVYNWTAPRPVRQPILPKTHSFTPEPAPPTPTETIKDIFGVPRDPRVIGTRAPRRLNLTGLDIGGGASRGGGVLGTNKGGIQKNRRQSQRGFGHWNKDRDGAKFLLSAQKLNSLDTSTIQNTISPGSFGTGGAFPTGGGDTIFGTQTGRARTGLQPTLFPNAFANPLITTDDAMVYDWERSAQEAQRLQEQRNRFFETTEPFRDARAMGFDNADDQNSQGSSPTPFPPYD</sequence>
<feature type="region of interest" description="Disordered" evidence="1">
    <location>
        <begin position="72"/>
        <end position="101"/>
    </location>
</feature>
<dbReference type="EMBL" id="JBANMG010000004">
    <property type="protein sequence ID" value="KAK6953798.1"/>
    <property type="molecule type" value="Genomic_DNA"/>
</dbReference>
<dbReference type="Proteomes" id="UP001369815">
    <property type="component" value="Unassembled WGS sequence"/>
</dbReference>
<comment type="caution">
    <text evidence="2">The sequence shown here is derived from an EMBL/GenBank/DDBJ whole genome shotgun (WGS) entry which is preliminary data.</text>
</comment>
<feature type="region of interest" description="Disordered" evidence="1">
    <location>
        <begin position="1087"/>
        <end position="1109"/>
    </location>
</feature>
<feature type="region of interest" description="Disordered" evidence="1">
    <location>
        <begin position="1"/>
        <end position="23"/>
    </location>
</feature>
<evidence type="ECO:0000256" key="1">
    <source>
        <dbReference type="SAM" id="MobiDB-lite"/>
    </source>
</evidence>
<reference evidence="2 3" key="1">
    <citation type="journal article" date="2024" name="Front Chem Biol">
        <title>Unveiling the potential of Daldinia eschscholtzii MFLUCC 19-0629 through bioactivity and bioinformatics studies for enhanced sustainable agriculture production.</title>
        <authorList>
            <person name="Brooks S."/>
            <person name="Weaver J.A."/>
            <person name="Klomchit A."/>
            <person name="Alharthi S.A."/>
            <person name="Onlamun T."/>
            <person name="Nurani R."/>
            <person name="Vong T.K."/>
            <person name="Alberti F."/>
            <person name="Greco C."/>
        </authorList>
    </citation>
    <scope>NUCLEOTIDE SEQUENCE [LARGE SCALE GENOMIC DNA]</scope>
    <source>
        <strain evidence="2">MFLUCC 19-0629</strain>
    </source>
</reference>
<accession>A0AAX6MMD3</accession>
<feature type="region of interest" description="Disordered" evidence="1">
    <location>
        <begin position="1141"/>
        <end position="1167"/>
    </location>
</feature>
<feature type="compositionally biased region" description="Basic and acidic residues" evidence="1">
    <location>
        <begin position="1269"/>
        <end position="1278"/>
    </location>
</feature>
<feature type="compositionally biased region" description="Gly residues" evidence="1">
    <location>
        <begin position="1141"/>
        <end position="1150"/>
    </location>
</feature>